<dbReference type="OrthoDB" id="360923at2759"/>
<dbReference type="GO" id="GO:0005786">
    <property type="term" value="C:signal recognition particle, endoplasmic reticulum targeting"/>
    <property type="evidence" value="ECO:0007669"/>
    <property type="project" value="TreeGrafter"/>
</dbReference>
<dbReference type="EMBL" id="JABBWE010000017">
    <property type="protein sequence ID" value="KAG1796960.1"/>
    <property type="molecule type" value="Genomic_DNA"/>
</dbReference>
<dbReference type="PANTHER" id="PTHR12834">
    <property type="entry name" value="SIGNAL RECOGNITION PARTICLE 9 KDA PROTEIN"/>
    <property type="match status" value="1"/>
</dbReference>
<feature type="region of interest" description="Disordered" evidence="1">
    <location>
        <begin position="97"/>
        <end position="141"/>
    </location>
</feature>
<dbReference type="Pfam" id="PF05486">
    <property type="entry name" value="SRP9-21"/>
    <property type="match status" value="1"/>
</dbReference>
<sequence>MVYIASWQEFQEAAENLYTKSPNKVFLFNIYRCLTLMMSPQARYCVKWRSSEGKLVLKITDDTTCIKFKTYSSIFLNRFEALNLSLMQKMQNKRPTPIVHALGVPDTTRDADQTRSSSPFVAQPAGPAAGGVKKKKPKKKK</sequence>
<dbReference type="Gene3D" id="3.30.720.10">
    <property type="entry name" value="Signal recognition particle alu RNA binding heterodimer, srp9/1"/>
    <property type="match status" value="1"/>
</dbReference>
<dbReference type="GeneID" id="64596285"/>
<organism evidence="3 4">
    <name type="scientific">Suillus plorans</name>
    <dbReference type="NCBI Taxonomy" id="116603"/>
    <lineage>
        <taxon>Eukaryota</taxon>
        <taxon>Fungi</taxon>
        <taxon>Dikarya</taxon>
        <taxon>Basidiomycota</taxon>
        <taxon>Agaricomycotina</taxon>
        <taxon>Agaricomycetes</taxon>
        <taxon>Agaricomycetidae</taxon>
        <taxon>Boletales</taxon>
        <taxon>Suillineae</taxon>
        <taxon>Suillaceae</taxon>
        <taxon>Suillus</taxon>
    </lineage>
</organism>
<dbReference type="Proteomes" id="UP000719766">
    <property type="component" value="Unassembled WGS sequence"/>
</dbReference>
<comment type="caution">
    <text evidence="3">The sequence shown here is derived from an EMBL/GenBank/DDBJ whole genome shotgun (WGS) entry which is preliminary data.</text>
</comment>
<accession>A0A9P7DKC2</accession>
<evidence type="ECO:0000259" key="2">
    <source>
        <dbReference type="Pfam" id="PF05486"/>
    </source>
</evidence>
<dbReference type="RefSeq" id="XP_041162231.1">
    <property type="nucleotide sequence ID" value="XM_041302521.1"/>
</dbReference>
<dbReference type="InterPro" id="IPR039914">
    <property type="entry name" value="SRP9-like"/>
</dbReference>
<feature type="domain" description="SRP9" evidence="2">
    <location>
        <begin position="5"/>
        <end position="90"/>
    </location>
</feature>
<keyword evidence="4" id="KW-1185">Reference proteome</keyword>
<name>A0A9P7DKC2_9AGAM</name>
<dbReference type="GO" id="GO:0008312">
    <property type="term" value="F:7S RNA binding"/>
    <property type="evidence" value="ECO:0007669"/>
    <property type="project" value="InterPro"/>
</dbReference>
<protein>
    <submittedName>
        <fullName evidence="3">Signal recognition particle SRP9 SRP14 subunit</fullName>
    </submittedName>
</protein>
<feature type="compositionally biased region" description="Basic residues" evidence="1">
    <location>
        <begin position="132"/>
        <end position="141"/>
    </location>
</feature>
<evidence type="ECO:0000313" key="4">
    <source>
        <dbReference type="Proteomes" id="UP000719766"/>
    </source>
</evidence>
<dbReference type="AlphaFoldDB" id="A0A9P7DKC2"/>
<reference evidence="3" key="1">
    <citation type="journal article" date="2020" name="New Phytol.">
        <title>Comparative genomics reveals dynamic genome evolution in host specialist ectomycorrhizal fungi.</title>
        <authorList>
            <person name="Lofgren L.A."/>
            <person name="Nguyen N.H."/>
            <person name="Vilgalys R."/>
            <person name="Ruytinx J."/>
            <person name="Liao H.L."/>
            <person name="Branco S."/>
            <person name="Kuo A."/>
            <person name="LaButti K."/>
            <person name="Lipzen A."/>
            <person name="Andreopoulos W."/>
            <person name="Pangilinan J."/>
            <person name="Riley R."/>
            <person name="Hundley H."/>
            <person name="Na H."/>
            <person name="Barry K."/>
            <person name="Grigoriev I.V."/>
            <person name="Stajich J.E."/>
            <person name="Kennedy P.G."/>
        </authorList>
    </citation>
    <scope>NUCLEOTIDE SEQUENCE</scope>
    <source>
        <strain evidence="3">S12</strain>
    </source>
</reference>
<proteinExistence type="predicted"/>
<dbReference type="InterPro" id="IPR009018">
    <property type="entry name" value="Signal_recog_particle_SRP9/14"/>
</dbReference>
<evidence type="ECO:0000313" key="3">
    <source>
        <dbReference type="EMBL" id="KAG1796960.1"/>
    </source>
</evidence>
<dbReference type="PANTHER" id="PTHR12834:SF12">
    <property type="entry name" value="SIGNAL RECOGNITION PARTICLE 9 KDA PROTEIN"/>
    <property type="match status" value="1"/>
</dbReference>
<evidence type="ECO:0000256" key="1">
    <source>
        <dbReference type="SAM" id="MobiDB-lite"/>
    </source>
</evidence>
<dbReference type="SUPFAM" id="SSF54762">
    <property type="entry name" value="Signal recognition particle alu RNA binding heterodimer, SRP9/14"/>
    <property type="match status" value="1"/>
</dbReference>
<dbReference type="GO" id="GO:0006614">
    <property type="term" value="P:SRP-dependent cotranslational protein targeting to membrane"/>
    <property type="evidence" value="ECO:0007669"/>
    <property type="project" value="InterPro"/>
</dbReference>
<gene>
    <name evidence="3" type="ORF">HD556DRAFT_1357429</name>
</gene>
<dbReference type="InterPro" id="IPR039432">
    <property type="entry name" value="SRP9_dom"/>
</dbReference>